<feature type="transmembrane region" description="Helical" evidence="1">
    <location>
        <begin position="50"/>
        <end position="71"/>
    </location>
</feature>
<comment type="caution">
    <text evidence="3">The sequence shown here is derived from an EMBL/GenBank/DDBJ whole genome shotgun (WGS) entry which is preliminary data.</text>
</comment>
<dbReference type="Gene3D" id="2.40.50.90">
    <property type="match status" value="1"/>
</dbReference>
<protein>
    <recommendedName>
        <fullName evidence="2">TNase-like domain-containing protein</fullName>
    </recommendedName>
</protein>
<dbReference type="InterPro" id="IPR035437">
    <property type="entry name" value="SNase_OB-fold_sf"/>
</dbReference>
<sequence length="257" mass="29775">MEEMVVVDRTEQKIQFTKTPVEMQLFCSLIPDHQDSNHPTIFTRNPMKQLILLLFLTCWLPALPFAQSSLLDTERIRSKLFEGAKNKTTSVKTNAPQRQIVNGVVSRVADSESIWLRIDDRGEFRKWTYQLSKSSLNLSRQEIRVYLQYVSPKLSINRGKEYNAWFQKKVAFELGKSFSGRSVRVEYELQEELYRLNGIVLSGDTNINLWMVQNGWSFYLLTEGVNPDEPQFLAAEAMARNKKVGLWDEKLQGSTNQ</sequence>
<keyword evidence="1" id="KW-1133">Transmembrane helix</keyword>
<dbReference type="EMBL" id="NZEX01000047">
    <property type="protein sequence ID" value="MAH62698.1"/>
    <property type="molecule type" value="Genomic_DNA"/>
</dbReference>
<feature type="domain" description="TNase-like" evidence="2">
    <location>
        <begin position="99"/>
        <end position="249"/>
    </location>
</feature>
<dbReference type="SMART" id="SM00318">
    <property type="entry name" value="SNc"/>
    <property type="match status" value="1"/>
</dbReference>
<organism evidence="3 4">
    <name type="scientific">SAR324 cluster bacterium</name>
    <dbReference type="NCBI Taxonomy" id="2024889"/>
    <lineage>
        <taxon>Bacteria</taxon>
        <taxon>Deltaproteobacteria</taxon>
        <taxon>SAR324 cluster</taxon>
    </lineage>
</organism>
<keyword evidence="1" id="KW-0472">Membrane</keyword>
<accession>A0A2D6YHP3</accession>
<dbReference type="Pfam" id="PF00565">
    <property type="entry name" value="SNase"/>
    <property type="match status" value="1"/>
</dbReference>
<reference evidence="4" key="1">
    <citation type="submission" date="2017-09" db="EMBL/GenBank/DDBJ databases">
        <title>The Reconstruction of 2,631 Draft Metagenome-Assembled Genomes from the Global Oceans.</title>
        <authorList>
            <person name="Tully B.J."/>
            <person name="Graham E.D."/>
            <person name="Heidelberg J.F."/>
        </authorList>
    </citation>
    <scope>NUCLEOTIDE SEQUENCE [LARGE SCALE GENOMIC DNA]</scope>
</reference>
<dbReference type="AlphaFoldDB" id="A0A2D6YHP3"/>
<name>A0A2D6YHP3_9DELT</name>
<evidence type="ECO:0000313" key="3">
    <source>
        <dbReference type="EMBL" id="MAH62698.1"/>
    </source>
</evidence>
<dbReference type="SUPFAM" id="SSF50199">
    <property type="entry name" value="Staphylococcal nuclease"/>
    <property type="match status" value="1"/>
</dbReference>
<proteinExistence type="predicted"/>
<gene>
    <name evidence="3" type="ORF">CMN54_04460</name>
</gene>
<keyword evidence="1" id="KW-0812">Transmembrane</keyword>
<dbReference type="Proteomes" id="UP000226525">
    <property type="component" value="Unassembled WGS sequence"/>
</dbReference>
<dbReference type="PROSITE" id="PS50830">
    <property type="entry name" value="TNASE_3"/>
    <property type="match status" value="1"/>
</dbReference>
<evidence type="ECO:0000313" key="4">
    <source>
        <dbReference type="Proteomes" id="UP000226525"/>
    </source>
</evidence>
<evidence type="ECO:0000256" key="1">
    <source>
        <dbReference type="SAM" id="Phobius"/>
    </source>
</evidence>
<dbReference type="InterPro" id="IPR016071">
    <property type="entry name" value="Staphylococal_nuclease_OB-fold"/>
</dbReference>
<evidence type="ECO:0000259" key="2">
    <source>
        <dbReference type="PROSITE" id="PS50830"/>
    </source>
</evidence>